<evidence type="ECO:0000256" key="2">
    <source>
        <dbReference type="ARBA" id="ARBA00022723"/>
    </source>
</evidence>
<gene>
    <name evidence="8" type="primary">LOC103518898</name>
</gene>
<evidence type="ECO:0000259" key="6">
    <source>
        <dbReference type="PROSITE" id="PS51872"/>
    </source>
</evidence>
<protein>
    <submittedName>
        <fullName evidence="8">F-box only protein 43-like</fullName>
    </submittedName>
</protein>
<dbReference type="InterPro" id="IPR047147">
    <property type="entry name" value="FBX5_43"/>
</dbReference>
<proteinExistence type="predicted"/>
<keyword evidence="2" id="KW-0479">Metal-binding</keyword>
<dbReference type="InterPro" id="IPR044064">
    <property type="entry name" value="ZF_ZBR"/>
</dbReference>
<dbReference type="GO" id="GO:0008270">
    <property type="term" value="F:zinc ion binding"/>
    <property type="evidence" value="ECO:0007669"/>
    <property type="project" value="UniProtKB-KW"/>
</dbReference>
<dbReference type="CDD" id="cd22086">
    <property type="entry name" value="F-box_EMI"/>
    <property type="match status" value="1"/>
</dbReference>
<dbReference type="PaxDb" id="121845-A0A3Q0JCR3"/>
<dbReference type="SUPFAM" id="SSF57850">
    <property type="entry name" value="RING/U-box"/>
    <property type="match status" value="1"/>
</dbReference>
<dbReference type="InterPro" id="IPR036047">
    <property type="entry name" value="F-box-like_dom_sf"/>
</dbReference>
<evidence type="ECO:0000313" key="7">
    <source>
        <dbReference type="Proteomes" id="UP000079169"/>
    </source>
</evidence>
<dbReference type="GeneID" id="103518898"/>
<evidence type="ECO:0000256" key="1">
    <source>
        <dbReference type="ARBA" id="ARBA00004906"/>
    </source>
</evidence>
<comment type="pathway">
    <text evidence="1">Protein modification; protein ubiquitination.</text>
</comment>
<sequence>MSSHHADTRTPQACSGLLARLHRKAASSYEEQDSGYCTPGSAFLSFSPDAETPTRSEKLQDRLEDRVDLLTELGGAHDYFPVLSKIFAYLSDEDVASASRVSKSWNRVVNANVMVRHRLRDYLNRKISNAENEQELNDKTNRLLSNQRPALDAPSNKGLRLLNNITNVHSNQTSQRTSAPREIQSHTVFNLFRQVRFQLSRFNEFFLESKEIEYIVQAGGHRRSQHIFSPQEGEKLSKDESLQRCTRCKLPAKVNKTNSMAQCVNKGCEYVFCTSCLGEYSIEPAHSCILLPPTTPRSKRKYFTVGSKANRANLKRLLR</sequence>
<dbReference type="PANTHER" id="PTHR15493">
    <property type="entry name" value="F-BOX ONLY PROTEIN 5 AND 43"/>
    <property type="match status" value="1"/>
</dbReference>
<dbReference type="PROSITE" id="PS51872">
    <property type="entry name" value="ZF_ZBR"/>
    <property type="match status" value="1"/>
</dbReference>
<evidence type="ECO:0000256" key="3">
    <source>
        <dbReference type="ARBA" id="ARBA00022771"/>
    </source>
</evidence>
<dbReference type="Proteomes" id="UP000079169">
    <property type="component" value="Unplaced"/>
</dbReference>
<dbReference type="PANTHER" id="PTHR15493:SF9">
    <property type="entry name" value="GH14043P"/>
    <property type="match status" value="1"/>
</dbReference>
<evidence type="ECO:0000256" key="4">
    <source>
        <dbReference type="ARBA" id="ARBA00022786"/>
    </source>
</evidence>
<dbReference type="Gene3D" id="2.20.25.20">
    <property type="match status" value="1"/>
</dbReference>
<dbReference type="KEGG" id="dci:103518898"/>
<dbReference type="RefSeq" id="XP_026686302.1">
    <property type="nucleotide sequence ID" value="XM_026830501.1"/>
</dbReference>
<dbReference type="Gene3D" id="1.20.1280.50">
    <property type="match status" value="1"/>
</dbReference>
<dbReference type="GO" id="GO:0045835">
    <property type="term" value="P:negative regulation of meiotic nuclear division"/>
    <property type="evidence" value="ECO:0007669"/>
    <property type="project" value="InterPro"/>
</dbReference>
<keyword evidence="4" id="KW-0833">Ubl conjugation pathway</keyword>
<dbReference type="GO" id="GO:0016567">
    <property type="term" value="P:protein ubiquitination"/>
    <property type="evidence" value="ECO:0007669"/>
    <property type="project" value="UniProtKB-UniPathway"/>
</dbReference>
<name>A0A3Q0JCR3_DIACI</name>
<dbReference type="InterPro" id="IPR001810">
    <property type="entry name" value="F-box_dom"/>
</dbReference>
<dbReference type="CDD" id="cd20348">
    <property type="entry name" value="BRcat_RBR_EMI"/>
    <property type="match status" value="1"/>
</dbReference>
<keyword evidence="7" id="KW-1185">Reference proteome</keyword>
<reference evidence="8" key="1">
    <citation type="submission" date="2025-08" db="UniProtKB">
        <authorList>
            <consortium name="RefSeq"/>
        </authorList>
    </citation>
    <scope>IDENTIFICATION</scope>
</reference>
<dbReference type="GO" id="GO:0005634">
    <property type="term" value="C:nucleus"/>
    <property type="evidence" value="ECO:0007669"/>
    <property type="project" value="TreeGrafter"/>
</dbReference>
<accession>A0A3Q0JCR3</accession>
<organism evidence="7 8">
    <name type="scientific">Diaphorina citri</name>
    <name type="common">Asian citrus psyllid</name>
    <dbReference type="NCBI Taxonomy" id="121845"/>
    <lineage>
        <taxon>Eukaryota</taxon>
        <taxon>Metazoa</taxon>
        <taxon>Ecdysozoa</taxon>
        <taxon>Arthropoda</taxon>
        <taxon>Hexapoda</taxon>
        <taxon>Insecta</taxon>
        <taxon>Pterygota</taxon>
        <taxon>Neoptera</taxon>
        <taxon>Paraneoptera</taxon>
        <taxon>Hemiptera</taxon>
        <taxon>Sternorrhyncha</taxon>
        <taxon>Psylloidea</taxon>
        <taxon>Psyllidae</taxon>
        <taxon>Diaphorininae</taxon>
        <taxon>Diaphorina</taxon>
    </lineage>
</organism>
<dbReference type="STRING" id="121845.A0A3Q0JCR3"/>
<evidence type="ECO:0000313" key="8">
    <source>
        <dbReference type="RefSeq" id="XP_026686302.1"/>
    </source>
</evidence>
<dbReference type="AlphaFoldDB" id="A0A3Q0JCR3"/>
<keyword evidence="5" id="KW-0862">Zinc</keyword>
<dbReference type="UniPathway" id="UPA00143"/>
<keyword evidence="3" id="KW-0863">Zinc-finger</keyword>
<evidence type="ECO:0000256" key="5">
    <source>
        <dbReference type="ARBA" id="ARBA00022833"/>
    </source>
</evidence>
<dbReference type="GO" id="GO:0007088">
    <property type="term" value="P:regulation of mitotic nuclear division"/>
    <property type="evidence" value="ECO:0007669"/>
    <property type="project" value="InterPro"/>
</dbReference>
<dbReference type="Pfam" id="PF12937">
    <property type="entry name" value="F-box-like"/>
    <property type="match status" value="1"/>
</dbReference>
<dbReference type="SUPFAM" id="SSF81383">
    <property type="entry name" value="F-box domain"/>
    <property type="match status" value="1"/>
</dbReference>
<feature type="domain" description="ZBR-type" evidence="6">
    <location>
        <begin position="241"/>
        <end position="291"/>
    </location>
</feature>